<dbReference type="Gene3D" id="3.80.10.10">
    <property type="entry name" value="Ribonuclease Inhibitor"/>
    <property type="match status" value="1"/>
</dbReference>
<name>A0AAD7J4C6_9AGAR</name>
<sequence>MISHQEKLRNELAGLKVSIAHYRSLLEEAEQREATIQAALDAYIFPVLTLPPEITTEIFLHYAFAVYKKDEREPRLPCKDILILTMVCRAWRHLALSAHGLWSTIDLGNFPLSYKARGEMEDIVDGWFSRAGAIPLSLRGWMGPVKKKTSRGINTILRRHAPRLRDLHICVSDPGHISNFVDDLSFPILQSLDLSNLADGGPGTPSLPPLPISTFRESPQLRHLNLEAIPPASLGGIRWERLESLATLDITPQECLDILHKSPALLKWESYGSDENFYDADQAMISHPRLATFELLNSNREMLRYLTLPALRDLSVHLQELDDDDFLAFLSRSRRALQRFAFFGRGPLVLSMKWCQHMMHLTSLGLSELRAPFRANFVRGINRQHEHNFLPALEELTLRDWKSDQLDAQLLDALHSRSTAQEAESGKAVPMQLKLFRFIWMSEGPYTADAAGIESLIRDHQVVLRDLKMRGMEVYVGTEERNYFE</sequence>
<dbReference type="Proteomes" id="UP001215598">
    <property type="component" value="Unassembled WGS sequence"/>
</dbReference>
<reference evidence="2" key="1">
    <citation type="submission" date="2023-03" db="EMBL/GenBank/DDBJ databases">
        <title>Massive genome expansion in bonnet fungi (Mycena s.s.) driven by repeated elements and novel gene families across ecological guilds.</title>
        <authorList>
            <consortium name="Lawrence Berkeley National Laboratory"/>
            <person name="Harder C.B."/>
            <person name="Miyauchi S."/>
            <person name="Viragh M."/>
            <person name="Kuo A."/>
            <person name="Thoen E."/>
            <person name="Andreopoulos B."/>
            <person name="Lu D."/>
            <person name="Skrede I."/>
            <person name="Drula E."/>
            <person name="Henrissat B."/>
            <person name="Morin E."/>
            <person name="Kohler A."/>
            <person name="Barry K."/>
            <person name="LaButti K."/>
            <person name="Morin E."/>
            <person name="Salamov A."/>
            <person name="Lipzen A."/>
            <person name="Mereny Z."/>
            <person name="Hegedus B."/>
            <person name="Baldrian P."/>
            <person name="Stursova M."/>
            <person name="Weitz H."/>
            <person name="Taylor A."/>
            <person name="Grigoriev I.V."/>
            <person name="Nagy L.G."/>
            <person name="Martin F."/>
            <person name="Kauserud H."/>
        </authorList>
    </citation>
    <scope>NUCLEOTIDE SEQUENCE</scope>
    <source>
        <strain evidence="2">CBHHK182m</strain>
    </source>
</reference>
<gene>
    <name evidence="2" type="ORF">B0H16DRAFT_1886136</name>
</gene>
<protein>
    <recommendedName>
        <fullName evidence="1">F-box domain-containing protein</fullName>
    </recommendedName>
</protein>
<organism evidence="2 3">
    <name type="scientific">Mycena metata</name>
    <dbReference type="NCBI Taxonomy" id="1033252"/>
    <lineage>
        <taxon>Eukaryota</taxon>
        <taxon>Fungi</taxon>
        <taxon>Dikarya</taxon>
        <taxon>Basidiomycota</taxon>
        <taxon>Agaricomycotina</taxon>
        <taxon>Agaricomycetes</taxon>
        <taxon>Agaricomycetidae</taxon>
        <taxon>Agaricales</taxon>
        <taxon>Marasmiineae</taxon>
        <taxon>Mycenaceae</taxon>
        <taxon>Mycena</taxon>
    </lineage>
</organism>
<evidence type="ECO:0000259" key="1">
    <source>
        <dbReference type="Pfam" id="PF12937"/>
    </source>
</evidence>
<comment type="caution">
    <text evidence="2">The sequence shown here is derived from an EMBL/GenBank/DDBJ whole genome shotgun (WGS) entry which is preliminary data.</text>
</comment>
<keyword evidence="3" id="KW-1185">Reference proteome</keyword>
<evidence type="ECO:0000313" key="2">
    <source>
        <dbReference type="EMBL" id="KAJ7755843.1"/>
    </source>
</evidence>
<dbReference type="Pfam" id="PF12937">
    <property type="entry name" value="F-box-like"/>
    <property type="match status" value="1"/>
</dbReference>
<dbReference type="InterPro" id="IPR001810">
    <property type="entry name" value="F-box_dom"/>
</dbReference>
<dbReference type="Gene3D" id="1.20.1280.50">
    <property type="match status" value="1"/>
</dbReference>
<dbReference type="InterPro" id="IPR032675">
    <property type="entry name" value="LRR_dom_sf"/>
</dbReference>
<proteinExistence type="predicted"/>
<evidence type="ECO:0000313" key="3">
    <source>
        <dbReference type="Proteomes" id="UP001215598"/>
    </source>
</evidence>
<feature type="domain" description="F-box" evidence="1">
    <location>
        <begin position="48"/>
        <end position="107"/>
    </location>
</feature>
<accession>A0AAD7J4C6</accession>
<dbReference type="InterPro" id="IPR036047">
    <property type="entry name" value="F-box-like_dom_sf"/>
</dbReference>
<dbReference type="SUPFAM" id="SSF81383">
    <property type="entry name" value="F-box domain"/>
    <property type="match status" value="1"/>
</dbReference>
<dbReference type="EMBL" id="JARKIB010000048">
    <property type="protein sequence ID" value="KAJ7755843.1"/>
    <property type="molecule type" value="Genomic_DNA"/>
</dbReference>
<dbReference type="CDD" id="cd09917">
    <property type="entry name" value="F-box_SF"/>
    <property type="match status" value="1"/>
</dbReference>
<dbReference type="AlphaFoldDB" id="A0AAD7J4C6"/>
<dbReference type="SUPFAM" id="SSF52047">
    <property type="entry name" value="RNI-like"/>
    <property type="match status" value="1"/>
</dbReference>